<keyword evidence="4" id="KW-1185">Reference proteome</keyword>
<feature type="domain" description="Enoyl reductase (ER)" evidence="2">
    <location>
        <begin position="20"/>
        <end position="337"/>
    </location>
</feature>
<reference evidence="4" key="1">
    <citation type="journal article" date="2019" name="Int. J. Syst. Evol. Microbiol.">
        <title>The Global Catalogue of Microorganisms (GCM) 10K type strain sequencing project: providing services to taxonomists for standard genome sequencing and annotation.</title>
        <authorList>
            <consortium name="The Broad Institute Genomics Platform"/>
            <consortium name="The Broad Institute Genome Sequencing Center for Infectious Disease"/>
            <person name="Wu L."/>
            <person name="Ma J."/>
        </authorList>
    </citation>
    <scope>NUCLEOTIDE SEQUENCE [LARGE SCALE GENOMIC DNA]</scope>
    <source>
        <strain evidence="4">CGMCC 1.10188</strain>
    </source>
</reference>
<accession>A0ABQ1ITT4</accession>
<dbReference type="SMART" id="SM00829">
    <property type="entry name" value="PKS_ER"/>
    <property type="match status" value="1"/>
</dbReference>
<dbReference type="CDD" id="cd05288">
    <property type="entry name" value="PGDH"/>
    <property type="match status" value="1"/>
</dbReference>
<dbReference type="Pfam" id="PF00107">
    <property type="entry name" value="ADH_zinc_N"/>
    <property type="match status" value="1"/>
</dbReference>
<dbReference type="PANTHER" id="PTHR43205:SF7">
    <property type="entry name" value="PROSTAGLANDIN REDUCTASE 1"/>
    <property type="match status" value="1"/>
</dbReference>
<evidence type="ECO:0000259" key="2">
    <source>
        <dbReference type="SMART" id="SM00829"/>
    </source>
</evidence>
<dbReference type="InterPro" id="IPR020843">
    <property type="entry name" value="ER"/>
</dbReference>
<evidence type="ECO:0000313" key="4">
    <source>
        <dbReference type="Proteomes" id="UP000603352"/>
    </source>
</evidence>
<dbReference type="Gene3D" id="3.90.180.10">
    <property type="entry name" value="Medium-chain alcohol dehydrogenases, catalytic domain"/>
    <property type="match status" value="1"/>
</dbReference>
<dbReference type="InterPro" id="IPR045010">
    <property type="entry name" value="MDR_fam"/>
</dbReference>
<sequence>MTEIRNRRIILASRPVGMPTTDNLPIDTVTLPAPGAGEMVVKVLYLSLDPYMRGRMDASKSYAANVALGDPMVGGAAGRVIASNNPKFKEGDYVFGMFGWQEYALSNGAGVRKLDPAQAPITTSLGVLGMPGMTAYVGLLDKGRPKAGETVVVSAASGAVGGLVGQIAKIKGCRAVGIAGGPQKCAYVVDELGFDACVDYKADDFREKLKEAVPAGIDVYFENVGGAVSEAVMTRMNDFSRVALCGLIAHYNDTGAAEGVDRLPRFMFSMLAKRMSLNGFIVSDHPERAGDFFKDMTAWVRDGQVRYREDIVSGGLDKTVEAFQGLLTGRNFGKLIMQIAEDTAA</sequence>
<dbReference type="Proteomes" id="UP000603352">
    <property type="component" value="Unassembled WGS sequence"/>
</dbReference>
<dbReference type="SUPFAM" id="SSF51735">
    <property type="entry name" value="NAD(P)-binding Rossmann-fold domains"/>
    <property type="match status" value="1"/>
</dbReference>
<name>A0ABQ1ITT4_9PROT</name>
<dbReference type="InterPro" id="IPR041694">
    <property type="entry name" value="ADH_N_2"/>
</dbReference>
<proteinExistence type="predicted"/>
<dbReference type="SUPFAM" id="SSF50129">
    <property type="entry name" value="GroES-like"/>
    <property type="match status" value="1"/>
</dbReference>
<evidence type="ECO:0000256" key="1">
    <source>
        <dbReference type="ARBA" id="ARBA00023002"/>
    </source>
</evidence>
<dbReference type="RefSeq" id="WP_188580047.1">
    <property type="nucleotide sequence ID" value="NZ_BMDZ01000044.1"/>
</dbReference>
<dbReference type="Gene3D" id="3.40.50.720">
    <property type="entry name" value="NAD(P)-binding Rossmann-like Domain"/>
    <property type="match status" value="1"/>
</dbReference>
<protein>
    <submittedName>
        <fullName evidence="3">NADP-dependent oxidoreductase</fullName>
    </submittedName>
</protein>
<evidence type="ECO:0000313" key="3">
    <source>
        <dbReference type="EMBL" id="GGB50360.1"/>
    </source>
</evidence>
<organism evidence="3 4">
    <name type="scientific">Tistrella bauzanensis</name>
    <dbReference type="NCBI Taxonomy" id="657419"/>
    <lineage>
        <taxon>Bacteria</taxon>
        <taxon>Pseudomonadati</taxon>
        <taxon>Pseudomonadota</taxon>
        <taxon>Alphaproteobacteria</taxon>
        <taxon>Geminicoccales</taxon>
        <taxon>Geminicoccaceae</taxon>
        <taxon>Tistrella</taxon>
    </lineage>
</organism>
<dbReference type="InterPro" id="IPR011032">
    <property type="entry name" value="GroES-like_sf"/>
</dbReference>
<dbReference type="InterPro" id="IPR013149">
    <property type="entry name" value="ADH-like_C"/>
</dbReference>
<dbReference type="Pfam" id="PF16884">
    <property type="entry name" value="ADH_N_2"/>
    <property type="match status" value="1"/>
</dbReference>
<keyword evidence="1" id="KW-0560">Oxidoreductase</keyword>
<dbReference type="EMBL" id="BMDZ01000044">
    <property type="protein sequence ID" value="GGB50360.1"/>
    <property type="molecule type" value="Genomic_DNA"/>
</dbReference>
<dbReference type="InterPro" id="IPR036291">
    <property type="entry name" value="NAD(P)-bd_dom_sf"/>
</dbReference>
<gene>
    <name evidence="3" type="ORF">GCM10011505_34290</name>
</gene>
<dbReference type="PANTHER" id="PTHR43205">
    <property type="entry name" value="PROSTAGLANDIN REDUCTASE"/>
    <property type="match status" value="1"/>
</dbReference>
<comment type="caution">
    <text evidence="3">The sequence shown here is derived from an EMBL/GenBank/DDBJ whole genome shotgun (WGS) entry which is preliminary data.</text>
</comment>